<dbReference type="AlphaFoldDB" id="A0AAD1SDI3"/>
<sequence>MVTCCYISILLGLAAFLLDFVETRNKRVLGTNITPILHFTTALSTAGAVSLSSYLFTLILRELRLLKTKENFVYFGDSYIFAICSGLISLIAAAVSLYCARRYRRRAYILITNVETEDASNPLLQGENT</sequence>
<reference evidence="2" key="1">
    <citation type="submission" date="2022-03" db="EMBL/GenBank/DDBJ databases">
        <authorList>
            <person name="Alioto T."/>
            <person name="Alioto T."/>
            <person name="Gomez Garrido J."/>
        </authorList>
    </citation>
    <scope>NUCLEOTIDE SEQUENCE</scope>
</reference>
<proteinExistence type="predicted"/>
<name>A0AAD1SDI3_PELCU</name>
<accession>A0AAD1SDI3</accession>
<feature type="transmembrane region" description="Helical" evidence="1">
    <location>
        <begin position="36"/>
        <end position="59"/>
    </location>
</feature>
<dbReference type="Proteomes" id="UP001295444">
    <property type="component" value="Chromosome 06"/>
</dbReference>
<evidence type="ECO:0000256" key="1">
    <source>
        <dbReference type="SAM" id="Phobius"/>
    </source>
</evidence>
<organism evidence="2 3">
    <name type="scientific">Pelobates cultripes</name>
    <name type="common">Western spadefoot toad</name>
    <dbReference type="NCBI Taxonomy" id="61616"/>
    <lineage>
        <taxon>Eukaryota</taxon>
        <taxon>Metazoa</taxon>
        <taxon>Chordata</taxon>
        <taxon>Craniata</taxon>
        <taxon>Vertebrata</taxon>
        <taxon>Euteleostomi</taxon>
        <taxon>Amphibia</taxon>
        <taxon>Batrachia</taxon>
        <taxon>Anura</taxon>
        <taxon>Pelobatoidea</taxon>
        <taxon>Pelobatidae</taxon>
        <taxon>Pelobates</taxon>
    </lineage>
</organism>
<dbReference type="Gene3D" id="1.20.140.150">
    <property type="match status" value="1"/>
</dbReference>
<keyword evidence="1" id="KW-0812">Transmembrane</keyword>
<evidence type="ECO:0000313" key="2">
    <source>
        <dbReference type="EMBL" id="CAH2299421.1"/>
    </source>
</evidence>
<keyword evidence="3" id="KW-1185">Reference proteome</keyword>
<feature type="transmembrane region" description="Helical" evidence="1">
    <location>
        <begin position="79"/>
        <end position="100"/>
    </location>
</feature>
<keyword evidence="1" id="KW-0472">Membrane</keyword>
<evidence type="ECO:0000313" key="3">
    <source>
        <dbReference type="Proteomes" id="UP001295444"/>
    </source>
</evidence>
<protein>
    <submittedName>
        <fullName evidence="2">Uncharacterized protein</fullName>
    </submittedName>
</protein>
<gene>
    <name evidence="2" type="ORF">PECUL_23A035030</name>
</gene>
<keyword evidence="1" id="KW-1133">Transmembrane helix</keyword>
<dbReference type="EMBL" id="OW240917">
    <property type="protein sequence ID" value="CAH2299421.1"/>
    <property type="molecule type" value="Genomic_DNA"/>
</dbReference>